<evidence type="ECO:0000313" key="4">
    <source>
        <dbReference type="EMBL" id="PVH27406.1"/>
    </source>
</evidence>
<feature type="region of interest" description="Disordered" evidence="2">
    <location>
        <begin position="451"/>
        <end position="473"/>
    </location>
</feature>
<dbReference type="InterPro" id="IPR008979">
    <property type="entry name" value="Galactose-bd-like_sf"/>
</dbReference>
<evidence type="ECO:0000256" key="2">
    <source>
        <dbReference type="SAM" id="MobiDB-lite"/>
    </source>
</evidence>
<feature type="domain" description="Xaa-Pro dipeptidyl-peptidase C-terminal" evidence="3">
    <location>
        <begin position="318"/>
        <end position="546"/>
    </location>
</feature>
<accession>A0A2T8HPR5</accession>
<dbReference type="Proteomes" id="UP000245911">
    <property type="component" value="Unassembled WGS sequence"/>
</dbReference>
<dbReference type="InterPro" id="IPR005674">
    <property type="entry name" value="CocE/Ser_esterase"/>
</dbReference>
<dbReference type="EMBL" id="QDKM01000013">
    <property type="protein sequence ID" value="PVH27406.1"/>
    <property type="molecule type" value="Genomic_DNA"/>
</dbReference>
<dbReference type="PANTHER" id="PTHR43056">
    <property type="entry name" value="PEPTIDASE S9 PROLYL OLIGOPEPTIDASE"/>
    <property type="match status" value="1"/>
</dbReference>
<proteinExistence type="predicted"/>
<keyword evidence="5" id="KW-1185">Reference proteome</keyword>
<dbReference type="InterPro" id="IPR029058">
    <property type="entry name" value="AB_hydrolase_fold"/>
</dbReference>
<evidence type="ECO:0000256" key="1">
    <source>
        <dbReference type="ARBA" id="ARBA00022801"/>
    </source>
</evidence>
<dbReference type="OrthoDB" id="9806163at2"/>
<dbReference type="Gene3D" id="3.40.50.1820">
    <property type="entry name" value="alpha/beta hydrolase"/>
    <property type="match status" value="2"/>
</dbReference>
<dbReference type="Pfam" id="PF02129">
    <property type="entry name" value="Peptidase_S15"/>
    <property type="match status" value="1"/>
</dbReference>
<dbReference type="SUPFAM" id="SSF49785">
    <property type="entry name" value="Galactose-binding domain-like"/>
    <property type="match status" value="1"/>
</dbReference>
<keyword evidence="1 4" id="KW-0378">Hydrolase</keyword>
<evidence type="ECO:0000259" key="3">
    <source>
        <dbReference type="SMART" id="SM00939"/>
    </source>
</evidence>
<dbReference type="SMART" id="SM00939">
    <property type="entry name" value="PepX_C"/>
    <property type="match status" value="1"/>
</dbReference>
<comment type="caution">
    <text evidence="4">The sequence shown here is derived from an EMBL/GenBank/DDBJ whole genome shotgun (WGS) entry which is preliminary data.</text>
</comment>
<dbReference type="Gene3D" id="2.60.120.260">
    <property type="entry name" value="Galactose-binding domain-like"/>
    <property type="match status" value="1"/>
</dbReference>
<gene>
    <name evidence="4" type="ORF">DDE20_17410</name>
</gene>
<dbReference type="InterPro" id="IPR050585">
    <property type="entry name" value="Xaa-Pro_dipeptidyl-ppase/CocE"/>
</dbReference>
<reference evidence="4 5" key="1">
    <citation type="submission" date="2018-04" db="EMBL/GenBank/DDBJ databases">
        <title>Pararhodobacter oceanense sp. nov., isolated from marine intertidal sediment.</title>
        <authorList>
            <person name="Wang X.-L."/>
            <person name="Du Z.-J."/>
        </authorList>
    </citation>
    <scope>NUCLEOTIDE SEQUENCE [LARGE SCALE GENOMIC DNA]</scope>
    <source>
        <strain evidence="4 5">AM505</strain>
    </source>
</reference>
<protein>
    <submittedName>
        <fullName evidence="4">Hydrolase</fullName>
    </submittedName>
</protein>
<evidence type="ECO:0000313" key="5">
    <source>
        <dbReference type="Proteomes" id="UP000245911"/>
    </source>
</evidence>
<name>A0A2T8HPR5_9RHOB</name>
<dbReference type="PANTHER" id="PTHR43056:SF10">
    <property type="entry name" value="COCE_NOND FAMILY, PUTATIVE (AFU_ORTHOLOGUE AFUA_7G00600)-RELATED"/>
    <property type="match status" value="1"/>
</dbReference>
<dbReference type="SUPFAM" id="SSF53474">
    <property type="entry name" value="alpha/beta-Hydrolases"/>
    <property type="match status" value="1"/>
</dbReference>
<dbReference type="Pfam" id="PF08530">
    <property type="entry name" value="PepX_C"/>
    <property type="match status" value="1"/>
</dbReference>
<dbReference type="InterPro" id="IPR013736">
    <property type="entry name" value="Xaa-Pro_dipept_C"/>
</dbReference>
<dbReference type="GO" id="GO:0008239">
    <property type="term" value="F:dipeptidyl-peptidase activity"/>
    <property type="evidence" value="ECO:0007669"/>
    <property type="project" value="InterPro"/>
</dbReference>
<dbReference type="NCBIfam" id="TIGR00976">
    <property type="entry name" value="CocE_NonD"/>
    <property type="match status" value="1"/>
</dbReference>
<organism evidence="4 5">
    <name type="scientific">Pararhodobacter oceanensis</name>
    <dbReference type="NCBI Taxonomy" id="2172121"/>
    <lineage>
        <taxon>Bacteria</taxon>
        <taxon>Pseudomonadati</taxon>
        <taxon>Pseudomonadota</taxon>
        <taxon>Alphaproteobacteria</taxon>
        <taxon>Rhodobacterales</taxon>
        <taxon>Paracoccaceae</taxon>
        <taxon>Pararhodobacter</taxon>
    </lineage>
</organism>
<sequence>MFSVDWSLSKRQHTPMRETLTIPVSDGITLAAVVTRPQGAGQYPAVVSAHAYSTDEQFMPMRPIGFSHDRGHLEAGSADFFARRGYAHVVVNVRGTGASGGTYENLGPRTIKDLAEAIGWLAEQPWCSGNLGMFGISFFAIVQPLVAQLSPPALKAIFAPYGYTDMYRDRYYHGGILSHRFMQMWLPSLDNARLKSLLVDEIGQTAFDAGNAEASADDDLMSVDFLRKILTDPLAGQNGMIADILQMPLDNAYFRARSVDYDRGCTVPGYFGACWGVHGLHLPGALRSFQNWNGPRKLTIGPPVYLDRPFYQYHLEALRWFDHWLKENDTGMMDEPDVNLFVVGTGTWKSAAKWPLPETRFTRFYLHENGEMSEREYAAGEGATSFADSPYKRENVEFWSYPMVEETEVCGPMVLNLHASTTDTEALFFVSILHRDAEGKETLLTRGWLRGSQRATDPERSTPWQPWHPHDKREPLEPGAVTEFAIEVRPYAIALKPGEQLGLRIKCADDEAPAQALDAICQGHLWSAKAARVTIHHNAEHPSHLVVPVTAGNRIGTFVSGGRLT</sequence>
<dbReference type="InterPro" id="IPR000383">
    <property type="entry name" value="Xaa-Pro-like_dom"/>
</dbReference>
<dbReference type="AlphaFoldDB" id="A0A2T8HPR5"/>